<evidence type="ECO:0000313" key="3">
    <source>
        <dbReference type="EMBL" id="KAK3364464.1"/>
    </source>
</evidence>
<gene>
    <name evidence="3" type="ORF">B0T25DRAFT_514144</name>
</gene>
<comment type="caution">
    <text evidence="3">The sequence shown here is derived from an EMBL/GenBank/DDBJ whole genome shotgun (WGS) entry which is preliminary data.</text>
</comment>
<keyword evidence="4" id="KW-1185">Reference proteome</keyword>
<sequence length="115" mass="12335">MALLFPGRFSHGSGHNGGGSYHSFKDKPGGATSRKSPRSQFMDTYSGPCPHGGKCARGPRLMKGFVATCEALKTHPFWSALATLPLLLIFSIGSMIVMENWLVTVSAALLYALSF</sequence>
<feature type="region of interest" description="Disordered" evidence="1">
    <location>
        <begin position="1"/>
        <end position="42"/>
    </location>
</feature>
<reference evidence="3" key="2">
    <citation type="submission" date="2023-06" db="EMBL/GenBank/DDBJ databases">
        <authorList>
            <consortium name="Lawrence Berkeley National Laboratory"/>
            <person name="Haridas S."/>
            <person name="Hensen N."/>
            <person name="Bonometti L."/>
            <person name="Westerberg I."/>
            <person name="Brannstrom I.O."/>
            <person name="Guillou S."/>
            <person name="Cros-Aarteil S."/>
            <person name="Calhoun S."/>
            <person name="Kuo A."/>
            <person name="Mondo S."/>
            <person name="Pangilinan J."/>
            <person name="Riley R."/>
            <person name="Labutti K."/>
            <person name="Andreopoulos B."/>
            <person name="Lipzen A."/>
            <person name="Chen C."/>
            <person name="Yanf M."/>
            <person name="Daum C."/>
            <person name="Ng V."/>
            <person name="Clum A."/>
            <person name="Steindorff A."/>
            <person name="Ohm R."/>
            <person name="Martin F."/>
            <person name="Silar P."/>
            <person name="Natvig D."/>
            <person name="Lalanne C."/>
            <person name="Gautier V."/>
            <person name="Ament-Velasquez S.L."/>
            <person name="Kruys A."/>
            <person name="Hutchinson M.I."/>
            <person name="Powell A.J."/>
            <person name="Barry K."/>
            <person name="Miller A.N."/>
            <person name="Grigoriev I.V."/>
            <person name="Debuchy R."/>
            <person name="Gladieux P."/>
            <person name="Thoren M.H."/>
            <person name="Johannesson H."/>
        </authorList>
    </citation>
    <scope>NUCLEOTIDE SEQUENCE</scope>
    <source>
        <strain evidence="3">CBS 955.72</strain>
    </source>
</reference>
<dbReference type="Proteomes" id="UP001275084">
    <property type="component" value="Unassembled WGS sequence"/>
</dbReference>
<keyword evidence="2" id="KW-0472">Membrane</keyword>
<evidence type="ECO:0000256" key="2">
    <source>
        <dbReference type="SAM" id="Phobius"/>
    </source>
</evidence>
<feature type="transmembrane region" description="Helical" evidence="2">
    <location>
        <begin position="86"/>
        <end position="113"/>
    </location>
</feature>
<keyword evidence="2" id="KW-0812">Transmembrane</keyword>
<dbReference type="AlphaFoldDB" id="A0AAJ0HXJ5"/>
<dbReference type="EMBL" id="JAUIQD010000001">
    <property type="protein sequence ID" value="KAK3364464.1"/>
    <property type="molecule type" value="Genomic_DNA"/>
</dbReference>
<evidence type="ECO:0000256" key="1">
    <source>
        <dbReference type="SAM" id="MobiDB-lite"/>
    </source>
</evidence>
<evidence type="ECO:0000313" key="4">
    <source>
        <dbReference type="Proteomes" id="UP001275084"/>
    </source>
</evidence>
<reference evidence="3" key="1">
    <citation type="journal article" date="2023" name="Mol. Phylogenet. Evol.">
        <title>Genome-scale phylogeny and comparative genomics of the fungal order Sordariales.</title>
        <authorList>
            <person name="Hensen N."/>
            <person name="Bonometti L."/>
            <person name="Westerberg I."/>
            <person name="Brannstrom I.O."/>
            <person name="Guillou S."/>
            <person name="Cros-Aarteil S."/>
            <person name="Calhoun S."/>
            <person name="Haridas S."/>
            <person name="Kuo A."/>
            <person name="Mondo S."/>
            <person name="Pangilinan J."/>
            <person name="Riley R."/>
            <person name="LaButti K."/>
            <person name="Andreopoulos B."/>
            <person name="Lipzen A."/>
            <person name="Chen C."/>
            <person name="Yan M."/>
            <person name="Daum C."/>
            <person name="Ng V."/>
            <person name="Clum A."/>
            <person name="Steindorff A."/>
            <person name="Ohm R.A."/>
            <person name="Martin F."/>
            <person name="Silar P."/>
            <person name="Natvig D.O."/>
            <person name="Lalanne C."/>
            <person name="Gautier V."/>
            <person name="Ament-Velasquez S.L."/>
            <person name="Kruys A."/>
            <person name="Hutchinson M.I."/>
            <person name="Powell A.J."/>
            <person name="Barry K."/>
            <person name="Miller A.N."/>
            <person name="Grigoriev I.V."/>
            <person name="Debuchy R."/>
            <person name="Gladieux P."/>
            <person name="Hiltunen Thoren M."/>
            <person name="Johannesson H."/>
        </authorList>
    </citation>
    <scope>NUCLEOTIDE SEQUENCE</scope>
    <source>
        <strain evidence="3">CBS 955.72</strain>
    </source>
</reference>
<keyword evidence="2" id="KW-1133">Transmembrane helix</keyword>
<proteinExistence type="predicted"/>
<protein>
    <submittedName>
        <fullName evidence="3">Uncharacterized protein</fullName>
    </submittedName>
</protein>
<name>A0AAJ0HXJ5_9PEZI</name>
<organism evidence="3 4">
    <name type="scientific">Lasiosphaeria hispida</name>
    <dbReference type="NCBI Taxonomy" id="260671"/>
    <lineage>
        <taxon>Eukaryota</taxon>
        <taxon>Fungi</taxon>
        <taxon>Dikarya</taxon>
        <taxon>Ascomycota</taxon>
        <taxon>Pezizomycotina</taxon>
        <taxon>Sordariomycetes</taxon>
        <taxon>Sordariomycetidae</taxon>
        <taxon>Sordariales</taxon>
        <taxon>Lasiosphaeriaceae</taxon>
        <taxon>Lasiosphaeria</taxon>
    </lineage>
</organism>
<accession>A0AAJ0HXJ5</accession>